<dbReference type="PANTHER" id="PTHR47156">
    <property type="entry name" value="PROTEIN CBG20824"/>
    <property type="match status" value="1"/>
</dbReference>
<feature type="domain" description="RING-type" evidence="5">
    <location>
        <begin position="6"/>
        <end position="54"/>
    </location>
</feature>
<dbReference type="SUPFAM" id="SSF57850">
    <property type="entry name" value="RING/U-box"/>
    <property type="match status" value="1"/>
</dbReference>
<dbReference type="PANTHER" id="PTHR47156:SF7">
    <property type="entry name" value="RING-TYPE DOMAIN-CONTAINING PROTEIN"/>
    <property type="match status" value="1"/>
</dbReference>
<dbReference type="AGR" id="WB:WBGene00044570"/>
<evidence type="ECO:0000313" key="8">
    <source>
        <dbReference type="WormBase" id="T22B7.8"/>
    </source>
</evidence>
<dbReference type="Bgee" id="WBGene00044570">
    <property type="expression patterns" value="Expressed in larva and 2 other cell types or tissues"/>
</dbReference>
<accession>Q4PIT5</accession>
<dbReference type="PROSITE" id="PS00518">
    <property type="entry name" value="ZF_RING_1"/>
    <property type="match status" value="1"/>
</dbReference>
<reference evidence="6 7" key="1">
    <citation type="journal article" date="1998" name="Science">
        <title>Genome sequence of the nematode C. elegans: a platform for investigating biology.</title>
        <authorList>
            <consortium name="The C. elegans sequencing consortium"/>
            <person name="Sulson J.E."/>
            <person name="Waterston R."/>
        </authorList>
    </citation>
    <scope>NUCLEOTIDE SEQUENCE [LARGE SCALE GENOMIC DNA]</scope>
    <source>
        <strain evidence="6 7">Bristol N2</strain>
    </source>
</reference>
<dbReference type="Pfam" id="PF13445">
    <property type="entry name" value="zf-RING_UBOX"/>
    <property type="match status" value="1"/>
</dbReference>
<dbReference type="EMBL" id="BX284606">
    <property type="protein sequence ID" value="CCD74415.2"/>
    <property type="molecule type" value="Genomic_DNA"/>
</dbReference>
<dbReference type="InterPro" id="IPR001841">
    <property type="entry name" value="Znf_RING"/>
</dbReference>
<evidence type="ECO:0000256" key="1">
    <source>
        <dbReference type="ARBA" id="ARBA00022723"/>
    </source>
</evidence>
<dbReference type="InterPro" id="IPR013083">
    <property type="entry name" value="Znf_RING/FYVE/PHD"/>
</dbReference>
<dbReference type="PROSITE" id="PS50089">
    <property type="entry name" value="ZF_RING_2"/>
    <property type="match status" value="1"/>
</dbReference>
<evidence type="ECO:0000313" key="6">
    <source>
        <dbReference type="EMBL" id="CCD74415.2"/>
    </source>
</evidence>
<protein>
    <submittedName>
        <fullName evidence="6">RING-type domain-containing protein</fullName>
    </submittedName>
</protein>
<dbReference type="Proteomes" id="UP000001940">
    <property type="component" value="Chromosome X"/>
</dbReference>
<dbReference type="Gene3D" id="3.30.40.10">
    <property type="entry name" value="Zinc/RING finger domain, C3HC4 (zinc finger)"/>
    <property type="match status" value="1"/>
</dbReference>
<dbReference type="OrthoDB" id="5828209at2759"/>
<gene>
    <name evidence="6" type="ORF">CELE_T22B7.8</name>
    <name evidence="6 8" type="ORF">T22B7.8</name>
</gene>
<dbReference type="InterPro" id="IPR052667">
    <property type="entry name" value="E3_ubiquitin-ligase_RING"/>
</dbReference>
<organism evidence="6 7">
    <name type="scientific">Caenorhabditis elegans</name>
    <dbReference type="NCBI Taxonomy" id="6239"/>
    <lineage>
        <taxon>Eukaryota</taxon>
        <taxon>Metazoa</taxon>
        <taxon>Ecdysozoa</taxon>
        <taxon>Nematoda</taxon>
        <taxon>Chromadorea</taxon>
        <taxon>Rhabditida</taxon>
        <taxon>Rhabditina</taxon>
        <taxon>Rhabditomorpha</taxon>
        <taxon>Rhabditoidea</taxon>
        <taxon>Rhabditidae</taxon>
        <taxon>Peloderinae</taxon>
        <taxon>Caenorhabditis</taxon>
    </lineage>
</organism>
<dbReference type="GO" id="GO:0008270">
    <property type="term" value="F:zinc ion binding"/>
    <property type="evidence" value="ECO:0007669"/>
    <property type="project" value="UniProtKB-KW"/>
</dbReference>
<keyword evidence="7" id="KW-1185">Reference proteome</keyword>
<dbReference type="SMART" id="SM00184">
    <property type="entry name" value="RING"/>
    <property type="match status" value="1"/>
</dbReference>
<dbReference type="InParanoid" id="Q4PIT5"/>
<dbReference type="AlphaFoldDB" id="Q4PIT5"/>
<dbReference type="InterPro" id="IPR027370">
    <property type="entry name" value="Znf-RING_euk"/>
</dbReference>
<keyword evidence="2 4" id="KW-0863">Zinc-finger</keyword>
<dbReference type="InterPro" id="IPR017907">
    <property type="entry name" value="Znf_RING_CS"/>
</dbReference>
<name>Q4PIT5_CAEEL</name>
<evidence type="ECO:0000313" key="7">
    <source>
        <dbReference type="Proteomes" id="UP000001940"/>
    </source>
</evidence>
<evidence type="ECO:0000256" key="4">
    <source>
        <dbReference type="PROSITE-ProRule" id="PRU00175"/>
    </source>
</evidence>
<keyword evidence="3" id="KW-0862">Zinc</keyword>
<evidence type="ECO:0000259" key="5">
    <source>
        <dbReference type="PROSITE" id="PS50089"/>
    </source>
</evidence>
<evidence type="ECO:0000256" key="2">
    <source>
        <dbReference type="ARBA" id="ARBA00022771"/>
    </source>
</evidence>
<evidence type="ECO:0000256" key="3">
    <source>
        <dbReference type="ARBA" id="ARBA00022833"/>
    </source>
</evidence>
<dbReference type="HOGENOM" id="CLU_2906190_0_0_1"/>
<keyword evidence="1" id="KW-0479">Metal-binding</keyword>
<proteinExistence type="predicted"/>
<dbReference type="SMR" id="Q4PIT5"/>
<dbReference type="FunCoup" id="Q4PIT5">
    <property type="interactions" value="39"/>
</dbReference>
<dbReference type="UCSC" id="T22B7.8">
    <property type="organism name" value="c. elegans"/>
</dbReference>
<sequence length="188" mass="21647">MARLDCKICLKVYKSNRAKSTPRILTNCGHTLCEACAETLLAQHVGEIICPYDRKITIIDGGVEQLHKNYAILAYIDELQEEGNVSDDEEEPEQEPGQRENAVRNLNEDHAHYNNQLINENIQDLLMAQQLQFEDYDNNSEGSFEPDNDQDYDDFHPENFDDIVDAFGDFGIGDDGLYDENYDDQNYW</sequence>
<dbReference type="WormBase" id="T22B7.8">
    <property type="protein sequence ID" value="CE52009"/>
    <property type="gene ID" value="WBGene00044570"/>
</dbReference>